<name>D4H1F2_DENA2</name>
<comment type="catalytic activity">
    <reaction evidence="21">
        <text>decanoyl-CoA + H2O = decanoate + CoA + H(+)</text>
        <dbReference type="Rhea" id="RHEA:40059"/>
        <dbReference type="ChEBI" id="CHEBI:15377"/>
        <dbReference type="ChEBI" id="CHEBI:15378"/>
        <dbReference type="ChEBI" id="CHEBI:27689"/>
        <dbReference type="ChEBI" id="CHEBI:57287"/>
        <dbReference type="ChEBI" id="CHEBI:61430"/>
    </reaction>
    <physiologicalReaction direction="left-to-right" evidence="21">
        <dbReference type="Rhea" id="RHEA:40060"/>
    </physiologicalReaction>
</comment>
<dbReference type="InParanoid" id="D4H1F2"/>
<accession>D4H1F2</accession>
<comment type="catalytic activity">
    <reaction evidence="14">
        <text>(9Z)-octadecenoyl-CoA + H2O = (9Z)-octadecenoate + CoA + H(+)</text>
        <dbReference type="Rhea" id="RHEA:40139"/>
        <dbReference type="ChEBI" id="CHEBI:15377"/>
        <dbReference type="ChEBI" id="CHEBI:15378"/>
        <dbReference type="ChEBI" id="CHEBI:30823"/>
        <dbReference type="ChEBI" id="CHEBI:57287"/>
        <dbReference type="ChEBI" id="CHEBI:57387"/>
    </reaction>
    <physiologicalReaction direction="left-to-right" evidence="14">
        <dbReference type="Rhea" id="RHEA:40140"/>
    </physiologicalReaction>
</comment>
<protein>
    <recommendedName>
        <fullName evidence="17">Acyl-coenzyme A thioesterase THEM4</fullName>
        <ecNumber evidence="16">3.1.2.2</ecNumber>
    </recommendedName>
    <alternativeName>
        <fullName evidence="18">Thioesterase superfamily member 4</fullName>
    </alternativeName>
</protein>
<dbReference type="PANTHER" id="PTHR12418">
    <property type="entry name" value="ACYL-COENZYME A THIOESTERASE THEM4"/>
    <property type="match status" value="1"/>
</dbReference>
<dbReference type="HOGENOM" id="CLU_089876_6_2_0"/>
<dbReference type="Proteomes" id="UP000002012">
    <property type="component" value="Chromosome"/>
</dbReference>
<keyword evidence="11" id="KW-0472">Membrane</keyword>
<dbReference type="CDD" id="cd03443">
    <property type="entry name" value="PaaI_thioesterase"/>
    <property type="match status" value="1"/>
</dbReference>
<evidence type="ECO:0000256" key="13">
    <source>
        <dbReference type="ARBA" id="ARBA00035852"/>
    </source>
</evidence>
<dbReference type="GO" id="GO:0016020">
    <property type="term" value="C:membrane"/>
    <property type="evidence" value="ECO:0007669"/>
    <property type="project" value="UniProtKB-SubCell"/>
</dbReference>
<evidence type="ECO:0000256" key="21">
    <source>
        <dbReference type="ARBA" id="ARBA00047969"/>
    </source>
</evidence>
<dbReference type="GO" id="GO:0006631">
    <property type="term" value="P:fatty acid metabolic process"/>
    <property type="evidence" value="ECO:0007669"/>
    <property type="project" value="UniProtKB-KW"/>
</dbReference>
<comment type="similarity">
    <text evidence="15">Belongs to the THEM4/THEM5 thioesterase family.</text>
</comment>
<evidence type="ECO:0000256" key="16">
    <source>
        <dbReference type="ARBA" id="ARBA00038848"/>
    </source>
</evidence>
<keyword evidence="26" id="KW-1185">Reference proteome</keyword>
<dbReference type="OrthoDB" id="9792301at2"/>
<evidence type="ECO:0000256" key="3">
    <source>
        <dbReference type="ARBA" id="ARBA00004632"/>
    </source>
</evidence>
<evidence type="ECO:0000256" key="10">
    <source>
        <dbReference type="ARBA" id="ARBA00023098"/>
    </source>
</evidence>
<dbReference type="KEGG" id="dap:Dacet_0094"/>
<comment type="catalytic activity">
    <reaction evidence="13">
        <text>(5Z,8Z,11Z,14Z)-eicosatetraenoyl-CoA + H2O = (5Z,8Z,11Z,14Z)-eicosatetraenoate + CoA + H(+)</text>
        <dbReference type="Rhea" id="RHEA:40151"/>
        <dbReference type="ChEBI" id="CHEBI:15377"/>
        <dbReference type="ChEBI" id="CHEBI:15378"/>
        <dbReference type="ChEBI" id="CHEBI:32395"/>
        <dbReference type="ChEBI" id="CHEBI:57287"/>
        <dbReference type="ChEBI" id="CHEBI:57368"/>
    </reaction>
    <physiologicalReaction direction="left-to-right" evidence="13">
        <dbReference type="Rhea" id="RHEA:40152"/>
    </physiologicalReaction>
</comment>
<evidence type="ECO:0000256" key="17">
    <source>
        <dbReference type="ARBA" id="ARBA00040123"/>
    </source>
</evidence>
<comment type="catalytic activity">
    <reaction evidence="23">
        <text>tetradecanoyl-CoA + H2O = tetradecanoate + CoA + H(+)</text>
        <dbReference type="Rhea" id="RHEA:40119"/>
        <dbReference type="ChEBI" id="CHEBI:15377"/>
        <dbReference type="ChEBI" id="CHEBI:15378"/>
        <dbReference type="ChEBI" id="CHEBI:30807"/>
        <dbReference type="ChEBI" id="CHEBI:57287"/>
        <dbReference type="ChEBI" id="CHEBI:57385"/>
    </reaction>
    <physiologicalReaction direction="left-to-right" evidence="23">
        <dbReference type="Rhea" id="RHEA:40120"/>
    </physiologicalReaction>
</comment>
<dbReference type="EMBL" id="CP001968">
    <property type="protein sequence ID" value="ADD66900.1"/>
    <property type="molecule type" value="Genomic_DNA"/>
</dbReference>
<dbReference type="InterPro" id="IPR052365">
    <property type="entry name" value="THEM4/THEM5_acyl-CoA_thioest"/>
</dbReference>
<dbReference type="InterPro" id="IPR029069">
    <property type="entry name" value="HotDog_dom_sf"/>
</dbReference>
<dbReference type="GO" id="GO:0016790">
    <property type="term" value="F:thiolester hydrolase activity"/>
    <property type="evidence" value="ECO:0007669"/>
    <property type="project" value="UniProtKB-ARBA"/>
</dbReference>
<dbReference type="eggNOG" id="COG2050">
    <property type="taxonomic scope" value="Bacteria"/>
</dbReference>
<feature type="domain" description="Thioesterase" evidence="24">
    <location>
        <begin position="51"/>
        <end position="119"/>
    </location>
</feature>
<evidence type="ECO:0000256" key="22">
    <source>
        <dbReference type="ARBA" id="ARBA00048074"/>
    </source>
</evidence>
<comment type="catalytic activity">
    <reaction evidence="19">
        <text>octanoyl-CoA + H2O = octanoate + CoA + H(+)</text>
        <dbReference type="Rhea" id="RHEA:30143"/>
        <dbReference type="ChEBI" id="CHEBI:15377"/>
        <dbReference type="ChEBI" id="CHEBI:15378"/>
        <dbReference type="ChEBI" id="CHEBI:25646"/>
        <dbReference type="ChEBI" id="CHEBI:57287"/>
        <dbReference type="ChEBI" id="CHEBI:57386"/>
    </reaction>
    <physiologicalReaction direction="left-to-right" evidence="19">
        <dbReference type="Rhea" id="RHEA:30144"/>
    </physiologicalReaction>
</comment>
<evidence type="ECO:0000256" key="15">
    <source>
        <dbReference type="ARBA" id="ARBA00038456"/>
    </source>
</evidence>
<proteinExistence type="inferred from homology"/>
<dbReference type="GO" id="GO:0005737">
    <property type="term" value="C:cytoplasm"/>
    <property type="evidence" value="ECO:0007669"/>
    <property type="project" value="UniProtKB-SubCell"/>
</dbReference>
<gene>
    <name evidence="25" type="ordered locus">Dacet_0094</name>
</gene>
<keyword evidence="5" id="KW-0963">Cytoplasm</keyword>
<dbReference type="STRING" id="522772.Dacet_0094"/>
<comment type="catalytic activity">
    <reaction evidence="20">
        <text>hexadecanoyl-CoA + H2O = hexadecanoate + CoA + H(+)</text>
        <dbReference type="Rhea" id="RHEA:16645"/>
        <dbReference type="ChEBI" id="CHEBI:7896"/>
        <dbReference type="ChEBI" id="CHEBI:15377"/>
        <dbReference type="ChEBI" id="CHEBI:15378"/>
        <dbReference type="ChEBI" id="CHEBI:57287"/>
        <dbReference type="ChEBI" id="CHEBI:57379"/>
        <dbReference type="EC" id="3.1.2.2"/>
    </reaction>
    <physiologicalReaction direction="left-to-right" evidence="20">
        <dbReference type="Rhea" id="RHEA:16646"/>
    </physiologicalReaction>
</comment>
<evidence type="ECO:0000313" key="25">
    <source>
        <dbReference type="EMBL" id="ADD66900.1"/>
    </source>
</evidence>
<evidence type="ECO:0000256" key="14">
    <source>
        <dbReference type="ARBA" id="ARBA00037002"/>
    </source>
</evidence>
<evidence type="ECO:0000256" key="7">
    <source>
        <dbReference type="ARBA" id="ARBA00022801"/>
    </source>
</evidence>
<keyword evidence="8" id="KW-0276">Fatty acid metabolism</keyword>
<organism evidence="25 26">
    <name type="scientific">Denitrovibrio acetiphilus (strain DSM 12809 / NBRC 114555 / N2460)</name>
    <dbReference type="NCBI Taxonomy" id="522772"/>
    <lineage>
        <taxon>Bacteria</taxon>
        <taxon>Pseudomonadati</taxon>
        <taxon>Deferribacterota</taxon>
        <taxon>Deferribacteres</taxon>
        <taxon>Deferribacterales</taxon>
        <taxon>Geovibrionaceae</taxon>
        <taxon>Denitrovibrio</taxon>
    </lineage>
</organism>
<evidence type="ECO:0000256" key="19">
    <source>
        <dbReference type="ARBA" id="ARBA00047588"/>
    </source>
</evidence>
<sequence length="171" mass="19014">MENLTKQNSSTGCFVCGINNNHSLKAKFYHIGNGTLIAEFNAMDQHQSYPGVLHGGIAAAILDETMGRTILSIDENLWGVTIDLNMKYRKPLPTGDKLYAKAFLTEHKNRSFTSAGAIILPDGTPAVTSTGKFMKLPLDKITQGGNFLEDWFYVEDERPVNLPEYIINFQL</sequence>
<evidence type="ECO:0000256" key="6">
    <source>
        <dbReference type="ARBA" id="ARBA00022703"/>
    </source>
</evidence>
<evidence type="ECO:0000256" key="9">
    <source>
        <dbReference type="ARBA" id="ARBA00022946"/>
    </source>
</evidence>
<keyword evidence="4" id="KW-1003">Cell membrane</keyword>
<keyword evidence="10" id="KW-0443">Lipid metabolism</keyword>
<dbReference type="RefSeq" id="WP_013009448.1">
    <property type="nucleotide sequence ID" value="NC_013943.1"/>
</dbReference>
<evidence type="ECO:0000259" key="24">
    <source>
        <dbReference type="Pfam" id="PF03061"/>
    </source>
</evidence>
<reference evidence="25 26" key="1">
    <citation type="journal article" date="2010" name="Stand. Genomic Sci.">
        <title>Complete genome sequence of Denitrovibrio acetiphilus type strain (N2460).</title>
        <authorList>
            <person name="Kiss H."/>
            <person name="Lang E."/>
            <person name="Lapidus A."/>
            <person name="Copeland A."/>
            <person name="Nolan M."/>
            <person name="Glavina Del Rio T."/>
            <person name="Chen F."/>
            <person name="Lucas S."/>
            <person name="Tice H."/>
            <person name="Cheng J.F."/>
            <person name="Han C."/>
            <person name="Goodwin L."/>
            <person name="Pitluck S."/>
            <person name="Liolios K."/>
            <person name="Pati A."/>
            <person name="Ivanova N."/>
            <person name="Mavromatis K."/>
            <person name="Chen A."/>
            <person name="Palaniappan K."/>
            <person name="Land M."/>
            <person name="Hauser L."/>
            <person name="Chang Y.J."/>
            <person name="Jeffries C.D."/>
            <person name="Detter J.C."/>
            <person name="Brettin T."/>
            <person name="Spring S."/>
            <person name="Rohde M."/>
            <person name="Goker M."/>
            <person name="Woyke T."/>
            <person name="Bristow J."/>
            <person name="Eisen J.A."/>
            <person name="Markowitz V."/>
            <person name="Hugenholtz P."/>
            <person name="Kyrpides N.C."/>
            <person name="Klenk H.P."/>
        </authorList>
    </citation>
    <scope>NUCLEOTIDE SEQUENCE [LARGE SCALE GENOMIC DNA]</scope>
    <source>
        <strain evidence="26">DSM 12809 / NBRC 114555 / N2460</strain>
    </source>
</reference>
<dbReference type="SUPFAM" id="SSF54637">
    <property type="entry name" value="Thioesterase/thiol ester dehydrase-isomerase"/>
    <property type="match status" value="1"/>
</dbReference>
<keyword evidence="7" id="KW-0378">Hydrolase</keyword>
<dbReference type="Gene3D" id="3.10.129.10">
    <property type="entry name" value="Hotdog Thioesterase"/>
    <property type="match status" value="1"/>
</dbReference>
<evidence type="ECO:0000313" key="26">
    <source>
        <dbReference type="Proteomes" id="UP000002012"/>
    </source>
</evidence>
<evidence type="ECO:0000256" key="4">
    <source>
        <dbReference type="ARBA" id="ARBA00022475"/>
    </source>
</evidence>
<dbReference type="Pfam" id="PF03061">
    <property type="entry name" value="4HBT"/>
    <property type="match status" value="1"/>
</dbReference>
<evidence type="ECO:0000256" key="11">
    <source>
        <dbReference type="ARBA" id="ARBA00023136"/>
    </source>
</evidence>
<comment type="subcellular location">
    <subcellularLocation>
        <location evidence="3">Cell projection</location>
        <location evidence="3">Ruffle membrane</location>
    </subcellularLocation>
    <subcellularLocation>
        <location evidence="2">Cytoplasm</location>
    </subcellularLocation>
    <subcellularLocation>
        <location evidence="1">Membrane</location>
        <topology evidence="1">Peripheral membrane protein</topology>
    </subcellularLocation>
</comment>
<dbReference type="PANTHER" id="PTHR12418:SF19">
    <property type="entry name" value="ACYL-COENZYME A THIOESTERASE THEM4"/>
    <property type="match status" value="1"/>
</dbReference>
<evidence type="ECO:0000256" key="1">
    <source>
        <dbReference type="ARBA" id="ARBA00004170"/>
    </source>
</evidence>
<keyword evidence="9" id="KW-0809">Transit peptide</keyword>
<evidence type="ECO:0000256" key="5">
    <source>
        <dbReference type="ARBA" id="ARBA00022490"/>
    </source>
</evidence>
<evidence type="ECO:0000256" key="8">
    <source>
        <dbReference type="ARBA" id="ARBA00022832"/>
    </source>
</evidence>
<evidence type="ECO:0000256" key="18">
    <source>
        <dbReference type="ARBA" id="ARBA00043210"/>
    </source>
</evidence>
<evidence type="ECO:0000256" key="12">
    <source>
        <dbReference type="ARBA" id="ARBA00023273"/>
    </source>
</evidence>
<comment type="catalytic activity">
    <reaction evidence="22">
        <text>dodecanoyl-CoA + H2O = dodecanoate + CoA + H(+)</text>
        <dbReference type="Rhea" id="RHEA:30135"/>
        <dbReference type="ChEBI" id="CHEBI:15377"/>
        <dbReference type="ChEBI" id="CHEBI:15378"/>
        <dbReference type="ChEBI" id="CHEBI:18262"/>
        <dbReference type="ChEBI" id="CHEBI:57287"/>
        <dbReference type="ChEBI" id="CHEBI:57375"/>
    </reaction>
    <physiologicalReaction direction="left-to-right" evidence="22">
        <dbReference type="Rhea" id="RHEA:30136"/>
    </physiologicalReaction>
</comment>
<dbReference type="EC" id="3.1.2.2" evidence="16"/>
<evidence type="ECO:0000256" key="20">
    <source>
        <dbReference type="ARBA" id="ARBA00047734"/>
    </source>
</evidence>
<dbReference type="PaxDb" id="522772-Dacet_0094"/>
<keyword evidence="6" id="KW-0053">Apoptosis</keyword>
<dbReference type="AlphaFoldDB" id="D4H1F2"/>
<keyword evidence="12" id="KW-0966">Cell projection</keyword>
<evidence type="ECO:0000256" key="2">
    <source>
        <dbReference type="ARBA" id="ARBA00004496"/>
    </source>
</evidence>
<evidence type="ECO:0000256" key="23">
    <source>
        <dbReference type="ARBA" id="ARBA00048180"/>
    </source>
</evidence>
<dbReference type="InterPro" id="IPR006683">
    <property type="entry name" value="Thioestr_dom"/>
</dbReference>